<dbReference type="HOGENOM" id="CLU_976144_0_0_6"/>
<dbReference type="Pfam" id="PF13439">
    <property type="entry name" value="Glyco_transf_4"/>
    <property type="match status" value="1"/>
</dbReference>
<keyword evidence="1" id="KW-1133">Transmembrane helix</keyword>
<dbReference type="InterPro" id="IPR001296">
    <property type="entry name" value="Glyco_trans_1"/>
</dbReference>
<sequence>MKKYNIAFIDPQSYSNLEKYDSGVLSEFHNQNCTFYCSNNLSQTSNFKTVKVERIFKYSSKSNKIASLISYIYSMILLFIRLIKTKPDIIHIQWIKLLAFDFFIYYSLKKILPNSKFIFTAHNIKPHNCSNFYFYFYKKIYNIFDVIIVHSLFTKKALLSINDKLSINVIPHGLIPLIDDDSINFDISQIFSKKKLTFCFIGRASHYKGIDLLLNSWEKSFNNNNEIQLIIAGRIDNKFKHLKNKLWNNVIFIDRFLNETELKFIINNSFFVYYLIEKYLKAVFY</sequence>
<evidence type="ECO:0000313" key="4">
    <source>
        <dbReference type="EMBL" id="EKT61272.1"/>
    </source>
</evidence>
<name>K8WV12_9GAMM</name>
<dbReference type="RefSeq" id="WP_008914129.1">
    <property type="nucleotide sequence ID" value="NZ_CM001773.1"/>
</dbReference>
<feature type="transmembrane region" description="Helical" evidence="1">
    <location>
        <begin position="65"/>
        <end position="83"/>
    </location>
</feature>
<reference evidence="4 5" key="1">
    <citation type="journal article" date="2012" name="BMC Genomics">
        <title>Comparative genomics of bacteria in the genus Providencia isolated from wild Drosophila melanogaster.</title>
        <authorList>
            <person name="Galac M.R."/>
            <person name="Lazzaro B.P."/>
        </authorList>
    </citation>
    <scope>NUCLEOTIDE SEQUENCE [LARGE SCALE GENOMIC DNA]</scope>
    <source>
        <strain evidence="4 5">DSM 19967</strain>
    </source>
</reference>
<dbReference type="AlphaFoldDB" id="K8WV12"/>
<feature type="domain" description="Glycosyl transferase family 1" evidence="2">
    <location>
        <begin position="191"/>
        <end position="267"/>
    </location>
</feature>
<keyword evidence="5" id="KW-1185">Reference proteome</keyword>
<dbReference type="Proteomes" id="UP000010290">
    <property type="component" value="Chromosome"/>
</dbReference>
<dbReference type="Gene3D" id="3.40.50.2000">
    <property type="entry name" value="Glycogen Phosphorylase B"/>
    <property type="match status" value="2"/>
</dbReference>
<gene>
    <name evidence="4" type="ORF">OO7_01166</name>
</gene>
<keyword evidence="4" id="KW-0808">Transferase</keyword>
<organism evidence="4 5">
    <name type="scientific">Providencia sneebia DSM 19967</name>
    <dbReference type="NCBI Taxonomy" id="1141660"/>
    <lineage>
        <taxon>Bacteria</taxon>
        <taxon>Pseudomonadati</taxon>
        <taxon>Pseudomonadota</taxon>
        <taxon>Gammaproteobacteria</taxon>
        <taxon>Enterobacterales</taxon>
        <taxon>Morganellaceae</taxon>
        <taxon>Providencia</taxon>
    </lineage>
</organism>
<evidence type="ECO:0000259" key="3">
    <source>
        <dbReference type="Pfam" id="PF13439"/>
    </source>
</evidence>
<keyword evidence="1" id="KW-0472">Membrane</keyword>
<evidence type="ECO:0000313" key="5">
    <source>
        <dbReference type="Proteomes" id="UP000010290"/>
    </source>
</evidence>
<feature type="transmembrane region" description="Helical" evidence="1">
    <location>
        <begin position="89"/>
        <end position="108"/>
    </location>
</feature>
<dbReference type="EMBL" id="AKKN01000002">
    <property type="protein sequence ID" value="EKT61272.1"/>
    <property type="molecule type" value="Genomic_DNA"/>
</dbReference>
<comment type="caution">
    <text evidence="4">The sequence shown here is derived from an EMBL/GenBank/DDBJ whole genome shotgun (WGS) entry which is preliminary data.</text>
</comment>
<dbReference type="PATRIC" id="fig|1141660.3.peg.229"/>
<dbReference type="SUPFAM" id="SSF53756">
    <property type="entry name" value="UDP-Glycosyltransferase/glycogen phosphorylase"/>
    <property type="match status" value="1"/>
</dbReference>
<proteinExistence type="predicted"/>
<keyword evidence="1" id="KW-0812">Transmembrane</keyword>
<evidence type="ECO:0000259" key="2">
    <source>
        <dbReference type="Pfam" id="PF00534"/>
    </source>
</evidence>
<protein>
    <submittedName>
        <fullName evidence="4">Glycosyltransferase</fullName>
    </submittedName>
</protein>
<evidence type="ECO:0000256" key="1">
    <source>
        <dbReference type="SAM" id="Phobius"/>
    </source>
</evidence>
<accession>K8WV12</accession>
<dbReference type="GO" id="GO:0016757">
    <property type="term" value="F:glycosyltransferase activity"/>
    <property type="evidence" value="ECO:0007669"/>
    <property type="project" value="InterPro"/>
</dbReference>
<feature type="domain" description="Glycosyltransferase subfamily 4-like N-terminal" evidence="3">
    <location>
        <begin position="64"/>
        <end position="173"/>
    </location>
</feature>
<dbReference type="CDD" id="cd03801">
    <property type="entry name" value="GT4_PimA-like"/>
    <property type="match status" value="1"/>
</dbReference>
<dbReference type="Pfam" id="PF00534">
    <property type="entry name" value="Glycos_transf_1"/>
    <property type="match status" value="1"/>
</dbReference>
<dbReference type="OrthoDB" id="9771846at2"/>
<dbReference type="InterPro" id="IPR028098">
    <property type="entry name" value="Glyco_trans_4-like_N"/>
</dbReference>